<dbReference type="AlphaFoldDB" id="A0A2P2E2Z8"/>
<keyword evidence="1" id="KW-0472">Membrane</keyword>
<protein>
    <recommendedName>
        <fullName evidence="4">DUF2834 domain-containing protein</fullName>
    </recommendedName>
</protein>
<sequence>MIFFRILLTGMFLGITAYTAIASQSYGWDLLTPFFQGLISLTWPGQFHFDFSCYLLLSGLWIMWRNQFSPQSIALGLVASVLGILFFAPYLIWLSFQNSGNIKGILLGKNQST</sequence>
<reference evidence="2 3" key="1">
    <citation type="submission" date="2018-02" db="EMBL/GenBank/DDBJ databases">
        <title>Novel Leptospira species isolated from soil and water in Japan.</title>
        <authorList>
            <person name="Nakao R."/>
            <person name="Masuzawa T."/>
        </authorList>
    </citation>
    <scope>NUCLEOTIDE SEQUENCE [LARGE SCALE GENOMIC DNA]</scope>
    <source>
        <strain evidence="2 3">YH101</strain>
    </source>
</reference>
<proteinExistence type="predicted"/>
<keyword evidence="1" id="KW-1133">Transmembrane helix</keyword>
<dbReference type="OrthoDB" id="279522at2"/>
<keyword evidence="3" id="KW-1185">Reference proteome</keyword>
<comment type="caution">
    <text evidence="2">The sequence shown here is derived from an EMBL/GenBank/DDBJ whole genome shotgun (WGS) entry which is preliminary data.</text>
</comment>
<organism evidence="2 3">
    <name type="scientific">Leptospira ryugenii</name>
    <dbReference type="NCBI Taxonomy" id="1917863"/>
    <lineage>
        <taxon>Bacteria</taxon>
        <taxon>Pseudomonadati</taxon>
        <taxon>Spirochaetota</taxon>
        <taxon>Spirochaetia</taxon>
        <taxon>Leptospirales</taxon>
        <taxon>Leptospiraceae</taxon>
        <taxon>Leptospira</taxon>
    </lineage>
</organism>
<evidence type="ECO:0000313" key="2">
    <source>
        <dbReference type="EMBL" id="GBF51241.1"/>
    </source>
</evidence>
<keyword evidence="1" id="KW-0812">Transmembrane</keyword>
<evidence type="ECO:0000256" key="1">
    <source>
        <dbReference type="SAM" id="Phobius"/>
    </source>
</evidence>
<dbReference type="RefSeq" id="WP_108977604.1">
    <property type="nucleotide sequence ID" value="NZ_BFBB01000008.1"/>
</dbReference>
<evidence type="ECO:0000313" key="3">
    <source>
        <dbReference type="Proteomes" id="UP000245133"/>
    </source>
</evidence>
<accession>A0A2P2E2Z8</accession>
<name>A0A2P2E2Z8_9LEPT</name>
<gene>
    <name evidence="2" type="ORF">LPTSP4_27730</name>
</gene>
<evidence type="ECO:0008006" key="4">
    <source>
        <dbReference type="Google" id="ProtNLM"/>
    </source>
</evidence>
<dbReference type="EMBL" id="BFBB01000008">
    <property type="protein sequence ID" value="GBF51241.1"/>
    <property type="molecule type" value="Genomic_DNA"/>
</dbReference>
<feature type="transmembrane region" description="Helical" evidence="1">
    <location>
        <begin position="46"/>
        <end position="64"/>
    </location>
</feature>
<dbReference type="Proteomes" id="UP000245133">
    <property type="component" value="Unassembled WGS sequence"/>
</dbReference>
<feature type="transmembrane region" description="Helical" evidence="1">
    <location>
        <begin position="73"/>
        <end position="93"/>
    </location>
</feature>